<keyword evidence="3" id="KW-1185">Reference proteome</keyword>
<feature type="region of interest" description="Disordered" evidence="1">
    <location>
        <begin position="1"/>
        <end position="22"/>
    </location>
</feature>
<dbReference type="EMBL" id="JACBYV010000001">
    <property type="protein sequence ID" value="NYH75127.1"/>
    <property type="molecule type" value="Genomic_DNA"/>
</dbReference>
<evidence type="ECO:0000313" key="3">
    <source>
        <dbReference type="Proteomes" id="UP000578688"/>
    </source>
</evidence>
<comment type="caution">
    <text evidence="2">The sequence shown here is derived from an EMBL/GenBank/DDBJ whole genome shotgun (WGS) entry which is preliminary data.</text>
</comment>
<evidence type="ECO:0000313" key="2">
    <source>
        <dbReference type="EMBL" id="NYH75127.1"/>
    </source>
</evidence>
<proteinExistence type="predicted"/>
<gene>
    <name evidence="2" type="ORF">FHR27_003737</name>
</gene>
<organism evidence="2 3">
    <name type="scientific">Phytopseudomonas flavescens</name>
    <dbReference type="NCBI Taxonomy" id="29435"/>
    <lineage>
        <taxon>Bacteria</taxon>
        <taxon>Pseudomonadati</taxon>
        <taxon>Pseudomonadota</taxon>
        <taxon>Gammaproteobacteria</taxon>
        <taxon>Pseudomonadales</taxon>
        <taxon>Pseudomonadaceae</taxon>
        <taxon>Phytopseudomonas</taxon>
    </lineage>
</organism>
<dbReference type="AlphaFoldDB" id="A0A7Z0BPW1"/>
<reference evidence="2 3" key="1">
    <citation type="submission" date="2020-07" db="EMBL/GenBank/DDBJ databases">
        <title>Genomic analyses of the natural microbiome of Caenorhabditis elegans.</title>
        <authorList>
            <person name="Samuel B."/>
        </authorList>
    </citation>
    <scope>NUCLEOTIDE SEQUENCE [LARGE SCALE GENOMIC DNA]</scope>
    <source>
        <strain evidence="2 3">BIGb0408</strain>
    </source>
</reference>
<dbReference type="Proteomes" id="UP000578688">
    <property type="component" value="Unassembled WGS sequence"/>
</dbReference>
<sequence length="36" mass="4052">MPAERLQAGIQRPLQPHGQPLLPLEAYGLPRFQTLN</sequence>
<accession>A0A7Z0BPW1</accession>
<evidence type="ECO:0000256" key="1">
    <source>
        <dbReference type="SAM" id="MobiDB-lite"/>
    </source>
</evidence>
<name>A0A7Z0BPW1_9GAMM</name>
<protein>
    <submittedName>
        <fullName evidence="2">Uncharacterized protein</fullName>
    </submittedName>
</protein>
<feature type="compositionally biased region" description="Low complexity" evidence="1">
    <location>
        <begin position="11"/>
        <end position="22"/>
    </location>
</feature>